<sequence length="373" mass="38318">MPHLISAAPTAAASPAPSSAQSPVTAVGVIGAGLMASQLATLFAQQLRVPVTMSDLSAERVDAALAGIRSRLGRAESKGRLQAGEAEEIAALITGTTDPADFAGCDAVIEAVFEELSVKRQVFAAAEAAIGPDALLLTNTSSLSVEAMAEALKHPERVVGFHFFNPVAVLPLLELVRTPVASDAAMAAAADLAAALGKTAVPVADAPGFVVNRLLTRLFAEVLAETEATAAAGGDPLAVDRALAPWNLPMTPLTLIDYIGTAVQQHICATMHRAFPERFPLSPWLAAAAESGVRRLLADDGGLSPEAAALLAQGPGTGPVDPARVLERVRVALAEEVEIMLAEGVVASEEDIDRCMVLGANYPAGGLTPLLAR</sequence>
<feature type="region of interest" description="Disordered" evidence="3">
    <location>
        <begin position="1"/>
        <end position="21"/>
    </location>
</feature>
<dbReference type="Gene3D" id="1.10.1040.50">
    <property type="match status" value="1"/>
</dbReference>
<reference evidence="6 7" key="1">
    <citation type="journal article" date="2021" name="J. Biosci. Bioeng.">
        <title>Identification and characterization of a chc gene cluster responsible for the aromatization pathway of cyclohexanecarboxylate degradation in Sinomonas cyclohexanicum ATCC 51369.</title>
        <authorList>
            <person name="Yamamoto T."/>
            <person name="Hasegawa Y."/>
            <person name="Lau P.C.K."/>
            <person name="Iwaki H."/>
        </authorList>
    </citation>
    <scope>NUCLEOTIDE SEQUENCE [LARGE SCALE GENOMIC DNA]</scope>
    <source>
        <strain evidence="6 7">ATCC 51369</strain>
    </source>
</reference>
<evidence type="ECO:0000256" key="1">
    <source>
        <dbReference type="ARBA" id="ARBA00009463"/>
    </source>
</evidence>
<comment type="similarity">
    <text evidence="1">Belongs to the 3-hydroxyacyl-CoA dehydrogenase family.</text>
</comment>
<dbReference type="Pfam" id="PF00725">
    <property type="entry name" value="3HCDH"/>
    <property type="match status" value="1"/>
</dbReference>
<dbReference type="SUPFAM" id="SSF48179">
    <property type="entry name" value="6-phosphogluconate dehydrogenase C-terminal domain-like"/>
    <property type="match status" value="2"/>
</dbReference>
<dbReference type="RefSeq" id="WP_229229943.1">
    <property type="nucleotide sequence ID" value="NZ_AP024525.1"/>
</dbReference>
<proteinExistence type="inferred from homology"/>
<evidence type="ECO:0000313" key="6">
    <source>
        <dbReference type="EMBL" id="BCT77219.1"/>
    </source>
</evidence>
<feature type="domain" description="3-hydroxyacyl-CoA dehydrogenase NAD binding" evidence="5">
    <location>
        <begin position="27"/>
        <end position="205"/>
    </location>
</feature>
<dbReference type="InterPro" id="IPR036291">
    <property type="entry name" value="NAD(P)-bd_dom_sf"/>
</dbReference>
<name>A0ABN6FK88_SINCY</name>
<dbReference type="InterPro" id="IPR006176">
    <property type="entry name" value="3-OHacyl-CoA_DH_NAD-bd"/>
</dbReference>
<evidence type="ECO:0000313" key="7">
    <source>
        <dbReference type="Proteomes" id="UP001319861"/>
    </source>
</evidence>
<dbReference type="PANTHER" id="PTHR48075">
    <property type="entry name" value="3-HYDROXYACYL-COA DEHYDROGENASE FAMILY PROTEIN"/>
    <property type="match status" value="1"/>
</dbReference>
<feature type="domain" description="3-hydroxyacyl-CoA dehydrogenase C-terminal" evidence="4">
    <location>
        <begin position="208"/>
        <end position="292"/>
    </location>
</feature>
<dbReference type="Pfam" id="PF02737">
    <property type="entry name" value="3HCDH_N"/>
    <property type="match status" value="1"/>
</dbReference>
<accession>A0ABN6FK88</accession>
<evidence type="ECO:0008006" key="8">
    <source>
        <dbReference type="Google" id="ProtNLM"/>
    </source>
</evidence>
<dbReference type="PANTHER" id="PTHR48075:SF5">
    <property type="entry name" value="3-HYDROXYBUTYRYL-COA DEHYDROGENASE"/>
    <property type="match status" value="1"/>
</dbReference>
<dbReference type="InterPro" id="IPR008927">
    <property type="entry name" value="6-PGluconate_DH-like_C_sf"/>
</dbReference>
<keyword evidence="2" id="KW-0560">Oxidoreductase</keyword>
<gene>
    <name evidence="6" type="ORF">SCMU_30610</name>
</gene>
<evidence type="ECO:0000256" key="3">
    <source>
        <dbReference type="SAM" id="MobiDB-lite"/>
    </source>
</evidence>
<dbReference type="SUPFAM" id="SSF51735">
    <property type="entry name" value="NAD(P)-binding Rossmann-fold domains"/>
    <property type="match status" value="1"/>
</dbReference>
<dbReference type="InterPro" id="IPR006108">
    <property type="entry name" value="3HC_DH_C"/>
</dbReference>
<evidence type="ECO:0000256" key="2">
    <source>
        <dbReference type="ARBA" id="ARBA00023002"/>
    </source>
</evidence>
<dbReference type="Gene3D" id="3.40.50.720">
    <property type="entry name" value="NAD(P)-binding Rossmann-like Domain"/>
    <property type="match status" value="1"/>
</dbReference>
<dbReference type="Proteomes" id="UP001319861">
    <property type="component" value="Chromosome"/>
</dbReference>
<organism evidence="6 7">
    <name type="scientific">Sinomonas cyclohexanicum</name>
    <name type="common">Corynebacterium cyclohexanicum</name>
    <dbReference type="NCBI Taxonomy" id="322009"/>
    <lineage>
        <taxon>Bacteria</taxon>
        <taxon>Bacillati</taxon>
        <taxon>Actinomycetota</taxon>
        <taxon>Actinomycetes</taxon>
        <taxon>Micrococcales</taxon>
        <taxon>Micrococcaceae</taxon>
        <taxon>Sinomonas</taxon>
    </lineage>
</organism>
<keyword evidence="7" id="KW-1185">Reference proteome</keyword>
<protein>
    <recommendedName>
        <fullName evidence="8">3-hydroxyacyl-CoA dehydrogenase</fullName>
    </recommendedName>
</protein>
<dbReference type="EMBL" id="AP024525">
    <property type="protein sequence ID" value="BCT77219.1"/>
    <property type="molecule type" value="Genomic_DNA"/>
</dbReference>
<evidence type="ECO:0000259" key="4">
    <source>
        <dbReference type="Pfam" id="PF00725"/>
    </source>
</evidence>
<evidence type="ECO:0000259" key="5">
    <source>
        <dbReference type="Pfam" id="PF02737"/>
    </source>
</evidence>